<evidence type="ECO:0000313" key="1">
    <source>
        <dbReference type="EMBL" id="EDV27955.1"/>
    </source>
</evidence>
<organism evidence="1 2">
    <name type="scientific">Trichoplax adhaerens</name>
    <name type="common">Trichoplax reptans</name>
    <dbReference type="NCBI Taxonomy" id="10228"/>
    <lineage>
        <taxon>Eukaryota</taxon>
        <taxon>Metazoa</taxon>
        <taxon>Placozoa</taxon>
        <taxon>Uniplacotomia</taxon>
        <taxon>Trichoplacea</taxon>
        <taxon>Trichoplacidae</taxon>
        <taxon>Trichoplax</taxon>
    </lineage>
</organism>
<gene>
    <name evidence="1" type="ORF">TRIADDRAFT_53027</name>
</gene>
<dbReference type="KEGG" id="tad:TRIADDRAFT_53027"/>
<reference evidence="1 2" key="1">
    <citation type="journal article" date="2008" name="Nature">
        <title>The Trichoplax genome and the nature of placozoans.</title>
        <authorList>
            <person name="Srivastava M."/>
            <person name="Begovic E."/>
            <person name="Chapman J."/>
            <person name="Putnam N.H."/>
            <person name="Hellsten U."/>
            <person name="Kawashima T."/>
            <person name="Kuo A."/>
            <person name="Mitros T."/>
            <person name="Salamov A."/>
            <person name="Carpenter M.L."/>
            <person name="Signorovitch A.Y."/>
            <person name="Moreno M.A."/>
            <person name="Kamm K."/>
            <person name="Grimwood J."/>
            <person name="Schmutz J."/>
            <person name="Shapiro H."/>
            <person name="Grigoriev I.V."/>
            <person name="Buss L.W."/>
            <person name="Schierwater B."/>
            <person name="Dellaporta S.L."/>
            <person name="Rokhsar D.S."/>
        </authorList>
    </citation>
    <scope>NUCLEOTIDE SEQUENCE [LARGE SCALE GENOMIC DNA]</scope>
    <source>
        <strain evidence="1 2">Grell-BS-1999</strain>
    </source>
</reference>
<sequence>MWNNITVRDRLPALLHTNQDNNQDRLIHAARGNEVNYHLHDLIRDNRNHLIQLEIRINNQDIVSRALHQSLVKLQNDIKSIFDSISGKLRDKNHDYQMITKDTLDQVAQLTKRLQNTEYNLLDEKRNRQIFLNEVKRYEYAAEPNAFKNRLATMEQEASYTKESFSRNLDSFRKELHDVQTHQRDLEENFYVLKNKITSDRNHFFDEVSTLNKVME</sequence>
<dbReference type="RefSeq" id="XP_002109789.1">
    <property type="nucleotide sequence ID" value="XM_002109753.1"/>
</dbReference>
<dbReference type="Proteomes" id="UP000009022">
    <property type="component" value="Unassembled WGS sequence"/>
</dbReference>
<dbReference type="EMBL" id="DS985242">
    <property type="protein sequence ID" value="EDV27955.1"/>
    <property type="molecule type" value="Genomic_DNA"/>
</dbReference>
<proteinExistence type="predicted"/>
<name>B3RN38_TRIAD</name>
<dbReference type="AlphaFoldDB" id="B3RN38"/>
<accession>B3RN38</accession>
<evidence type="ECO:0000313" key="2">
    <source>
        <dbReference type="Proteomes" id="UP000009022"/>
    </source>
</evidence>
<dbReference type="PhylomeDB" id="B3RN38"/>
<keyword evidence="2" id="KW-1185">Reference proteome</keyword>
<dbReference type="InParanoid" id="B3RN38"/>
<dbReference type="CTD" id="6751004"/>
<dbReference type="HOGENOM" id="CLU_1279137_0_0_1"/>
<dbReference type="GeneID" id="6751004"/>
<protein>
    <submittedName>
        <fullName evidence="1">Uncharacterized protein</fullName>
    </submittedName>
</protein>